<dbReference type="OrthoDB" id="3217472at2"/>
<reference evidence="1 2" key="1">
    <citation type="submission" date="2019-03" db="EMBL/GenBank/DDBJ databases">
        <title>Sequencing the genomes of 1000 actinobacteria strains.</title>
        <authorList>
            <person name="Klenk H.-P."/>
        </authorList>
    </citation>
    <scope>NUCLEOTIDE SEQUENCE [LARGE SCALE GENOMIC DNA]</scope>
    <source>
        <strain evidence="1 2">DSM 44969</strain>
    </source>
</reference>
<organism evidence="1 2">
    <name type="scientific">Pseudonocardia endophytica</name>
    <dbReference type="NCBI Taxonomy" id="401976"/>
    <lineage>
        <taxon>Bacteria</taxon>
        <taxon>Bacillati</taxon>
        <taxon>Actinomycetota</taxon>
        <taxon>Actinomycetes</taxon>
        <taxon>Pseudonocardiales</taxon>
        <taxon>Pseudonocardiaceae</taxon>
        <taxon>Pseudonocardia</taxon>
    </lineage>
</organism>
<protein>
    <submittedName>
        <fullName evidence="1">Toluene monooxygenase system protein B</fullName>
    </submittedName>
</protein>
<accession>A0A4R1HWN2</accession>
<dbReference type="SUPFAM" id="SSF110814">
    <property type="entry name" value="TmoB-like"/>
    <property type="match status" value="1"/>
</dbReference>
<keyword evidence="1" id="KW-0503">Monooxygenase</keyword>
<keyword evidence="1" id="KW-0560">Oxidoreductase</keyword>
<dbReference type="InterPro" id="IPR036713">
    <property type="entry name" value="TmoB-like_sf"/>
</dbReference>
<dbReference type="EMBL" id="SMFZ01000001">
    <property type="protein sequence ID" value="TCK26758.1"/>
    <property type="molecule type" value="Genomic_DNA"/>
</dbReference>
<dbReference type="Proteomes" id="UP000295560">
    <property type="component" value="Unassembled WGS sequence"/>
</dbReference>
<gene>
    <name evidence="1" type="ORF">EV378_2603</name>
</gene>
<name>A0A4R1HWN2_PSEEN</name>
<dbReference type="RefSeq" id="WP_132424481.1">
    <property type="nucleotide sequence ID" value="NZ_SMFZ01000001.1"/>
</dbReference>
<keyword evidence="2" id="KW-1185">Reference proteome</keyword>
<dbReference type="AlphaFoldDB" id="A0A4R1HWN2"/>
<dbReference type="Gene3D" id="3.10.20.270">
    <property type="entry name" value="TmoB-like"/>
    <property type="match status" value="1"/>
</dbReference>
<evidence type="ECO:0000313" key="2">
    <source>
        <dbReference type="Proteomes" id="UP000295560"/>
    </source>
</evidence>
<sequence length="91" mass="10232">MTGTETAPEPELVPLNGIFADDYSQLLIPVMSNETVAELAEKVAYHSEGKRVRKQDKEKVVYHESRVVPMHLTVAEAGIKPLDHVRVDYKD</sequence>
<dbReference type="InterPro" id="IPR009355">
    <property type="entry name" value="Toluene_mOase_B"/>
</dbReference>
<dbReference type="GO" id="GO:0004497">
    <property type="term" value="F:monooxygenase activity"/>
    <property type="evidence" value="ECO:0007669"/>
    <property type="project" value="UniProtKB-KW"/>
</dbReference>
<proteinExistence type="predicted"/>
<evidence type="ECO:0000313" key="1">
    <source>
        <dbReference type="EMBL" id="TCK26758.1"/>
    </source>
</evidence>
<comment type="caution">
    <text evidence="1">The sequence shown here is derived from an EMBL/GenBank/DDBJ whole genome shotgun (WGS) entry which is preliminary data.</text>
</comment>
<dbReference type="Pfam" id="PF06234">
    <property type="entry name" value="TmoB"/>
    <property type="match status" value="1"/>
</dbReference>